<evidence type="ECO:0000313" key="3">
    <source>
        <dbReference type="Proteomes" id="UP000293142"/>
    </source>
</evidence>
<protein>
    <submittedName>
        <fullName evidence="2">N-acetyltransferase</fullName>
    </submittedName>
</protein>
<comment type="caution">
    <text evidence="2">The sequence shown here is derived from an EMBL/GenBank/DDBJ whole genome shotgun (WGS) entry which is preliminary data.</text>
</comment>
<feature type="domain" description="N-acetyltransferase" evidence="1">
    <location>
        <begin position="41"/>
        <end position="183"/>
    </location>
</feature>
<dbReference type="GO" id="GO:0008999">
    <property type="term" value="F:protein-N-terminal-alanine acetyltransferase activity"/>
    <property type="evidence" value="ECO:0007669"/>
    <property type="project" value="TreeGrafter"/>
</dbReference>
<dbReference type="Gene3D" id="3.40.630.30">
    <property type="match status" value="1"/>
</dbReference>
<evidence type="ECO:0000259" key="1">
    <source>
        <dbReference type="PROSITE" id="PS51186"/>
    </source>
</evidence>
<dbReference type="PANTHER" id="PTHR43441">
    <property type="entry name" value="RIBOSOMAL-PROTEIN-SERINE ACETYLTRANSFERASE"/>
    <property type="match status" value="1"/>
</dbReference>
<dbReference type="InterPro" id="IPR000182">
    <property type="entry name" value="GNAT_dom"/>
</dbReference>
<dbReference type="SUPFAM" id="SSF55729">
    <property type="entry name" value="Acyl-CoA N-acyltransferases (Nat)"/>
    <property type="match status" value="1"/>
</dbReference>
<dbReference type="Pfam" id="PF13302">
    <property type="entry name" value="Acetyltransf_3"/>
    <property type="match status" value="1"/>
</dbReference>
<name>A0A4Q9DGR7_9BACL</name>
<dbReference type="AlphaFoldDB" id="A0A4Q9DGR7"/>
<dbReference type="GO" id="GO:0005737">
    <property type="term" value="C:cytoplasm"/>
    <property type="evidence" value="ECO:0007669"/>
    <property type="project" value="TreeGrafter"/>
</dbReference>
<dbReference type="InterPro" id="IPR051908">
    <property type="entry name" value="Ribosomal_N-acetyltransferase"/>
</dbReference>
<dbReference type="GO" id="GO:1990189">
    <property type="term" value="F:protein N-terminal-serine acetyltransferase activity"/>
    <property type="evidence" value="ECO:0007669"/>
    <property type="project" value="TreeGrafter"/>
</dbReference>
<dbReference type="EMBL" id="SIRE01000032">
    <property type="protein sequence ID" value="TBL70439.1"/>
    <property type="molecule type" value="Genomic_DNA"/>
</dbReference>
<dbReference type="InterPro" id="IPR016181">
    <property type="entry name" value="Acyl_CoA_acyltransferase"/>
</dbReference>
<dbReference type="OrthoDB" id="9799321at2"/>
<sequence length="194" mass="22196">MGANYIDPILLSIPECFESERLLLRAPLWGDGKALYEAVTESIEQLRPWMPWAEHLPTVDESESNVRRARLNFLERKDLRLHLIHKETGRFVGCSGLHRMNWQSRKFEIGYWVSTSFSQQGYITEAVSAITEYAKTELQAARIEIRCDARNLRSARVAERLGFTLEGVLRSDACAVDGSLRDTMVFAKVRGAEY</sequence>
<keyword evidence="2" id="KW-0808">Transferase</keyword>
<proteinExistence type="predicted"/>
<evidence type="ECO:0000313" key="2">
    <source>
        <dbReference type="EMBL" id="TBL70439.1"/>
    </source>
</evidence>
<dbReference type="Proteomes" id="UP000293142">
    <property type="component" value="Unassembled WGS sequence"/>
</dbReference>
<reference evidence="2 3" key="1">
    <citation type="submission" date="2019-02" db="EMBL/GenBank/DDBJ databases">
        <title>Paenibacillus sp. nov., isolated from surface-sterilized tissue of Thalictrum simplex L.</title>
        <authorList>
            <person name="Tuo L."/>
        </authorList>
    </citation>
    <scope>NUCLEOTIDE SEQUENCE [LARGE SCALE GENOMIC DNA]</scope>
    <source>
        <strain evidence="2 3">N2SHLJ1</strain>
    </source>
</reference>
<keyword evidence="3" id="KW-1185">Reference proteome</keyword>
<accession>A0A4Q9DGR7</accession>
<dbReference type="RefSeq" id="WP_131017958.1">
    <property type="nucleotide sequence ID" value="NZ_SIRE01000032.1"/>
</dbReference>
<organism evidence="2 3">
    <name type="scientific">Paenibacillus thalictri</name>
    <dbReference type="NCBI Taxonomy" id="2527873"/>
    <lineage>
        <taxon>Bacteria</taxon>
        <taxon>Bacillati</taxon>
        <taxon>Bacillota</taxon>
        <taxon>Bacilli</taxon>
        <taxon>Bacillales</taxon>
        <taxon>Paenibacillaceae</taxon>
        <taxon>Paenibacillus</taxon>
    </lineage>
</organism>
<gene>
    <name evidence="2" type="ORF">EYB31_33535</name>
</gene>
<dbReference type="PANTHER" id="PTHR43441:SF3">
    <property type="entry name" value="ACETYLTRANSFERASE"/>
    <property type="match status" value="1"/>
</dbReference>
<dbReference type="PROSITE" id="PS51186">
    <property type="entry name" value="GNAT"/>
    <property type="match status" value="1"/>
</dbReference>